<organism evidence="2 3">
    <name type="scientific">Mycena pura</name>
    <dbReference type="NCBI Taxonomy" id="153505"/>
    <lineage>
        <taxon>Eukaryota</taxon>
        <taxon>Fungi</taxon>
        <taxon>Dikarya</taxon>
        <taxon>Basidiomycota</taxon>
        <taxon>Agaricomycotina</taxon>
        <taxon>Agaricomycetes</taxon>
        <taxon>Agaricomycetidae</taxon>
        <taxon>Agaricales</taxon>
        <taxon>Marasmiineae</taxon>
        <taxon>Mycenaceae</taxon>
        <taxon>Mycena</taxon>
    </lineage>
</organism>
<sequence>MKRKEPPDSQPVKRSRGRPSKSSKAAKVEKNGSRGPSLKIKIPSAKSSSASDSDVLLVETTDSASSLSSLTDSDDVQKATELLLALKRGHSEAGSKTQNRQPEAGSKGASGTKRQLEDEDEDEDDEEEEVEEVEKVEEVEEVEDSDDEAILVEVLVPVDGAMDSLNIGLDITWDDFLTEIATKLRVRIRDLKLGYKLSTSMAKDPPHILESRQHLDRLLEAAKKEITKRRKLTIPPKKDFNVTIINRSDDGTKKKKDGKKKKAKTRADSDEEDNDTDTGPKKKSGAQWLRELEALHACDKHGGHCLMTGEGAEHVGLSSSNLSLWSLLLADGNYKSITQPPTHLNLPLQNGSKASTSRRPSTKPDPAPAPYPYAYPYGFPSFPPGPYPYAGFPPPPPPPPPPPHALLSTPSPRASTKLRKVPSTESHDDPTIYPKISEWLMSLDASARGEDGNKFRQYEDVFAQEGFTRIIELEGESAETLRAIFPTMSLGVSRKLITYLKADCSKARKLDAEMRAAFKL</sequence>
<evidence type="ECO:0000256" key="1">
    <source>
        <dbReference type="SAM" id="MobiDB-lite"/>
    </source>
</evidence>
<feature type="compositionally biased region" description="Polar residues" evidence="1">
    <location>
        <begin position="340"/>
        <end position="359"/>
    </location>
</feature>
<dbReference type="Proteomes" id="UP001219525">
    <property type="component" value="Unassembled WGS sequence"/>
</dbReference>
<dbReference type="EMBL" id="JARJCW010000147">
    <property type="protein sequence ID" value="KAJ7190570.1"/>
    <property type="molecule type" value="Genomic_DNA"/>
</dbReference>
<feature type="region of interest" description="Disordered" evidence="1">
    <location>
        <begin position="391"/>
        <end position="429"/>
    </location>
</feature>
<reference evidence="2" key="1">
    <citation type="submission" date="2023-03" db="EMBL/GenBank/DDBJ databases">
        <title>Massive genome expansion in bonnet fungi (Mycena s.s.) driven by repeated elements and novel gene families across ecological guilds.</title>
        <authorList>
            <consortium name="Lawrence Berkeley National Laboratory"/>
            <person name="Harder C.B."/>
            <person name="Miyauchi S."/>
            <person name="Viragh M."/>
            <person name="Kuo A."/>
            <person name="Thoen E."/>
            <person name="Andreopoulos B."/>
            <person name="Lu D."/>
            <person name="Skrede I."/>
            <person name="Drula E."/>
            <person name="Henrissat B."/>
            <person name="Morin E."/>
            <person name="Kohler A."/>
            <person name="Barry K."/>
            <person name="LaButti K."/>
            <person name="Morin E."/>
            <person name="Salamov A."/>
            <person name="Lipzen A."/>
            <person name="Mereny Z."/>
            <person name="Hegedus B."/>
            <person name="Baldrian P."/>
            <person name="Stursova M."/>
            <person name="Weitz H."/>
            <person name="Taylor A."/>
            <person name="Grigoriev I.V."/>
            <person name="Nagy L.G."/>
            <person name="Martin F."/>
            <person name="Kauserud H."/>
        </authorList>
    </citation>
    <scope>NUCLEOTIDE SEQUENCE</scope>
    <source>
        <strain evidence="2">9144</strain>
    </source>
</reference>
<dbReference type="AlphaFoldDB" id="A0AAD6UNY6"/>
<gene>
    <name evidence="2" type="ORF">GGX14DRAFT_604026</name>
</gene>
<feature type="region of interest" description="Disordered" evidence="1">
    <location>
        <begin position="81"/>
        <end position="142"/>
    </location>
</feature>
<feature type="compositionally biased region" description="Acidic residues" evidence="1">
    <location>
        <begin position="117"/>
        <end position="142"/>
    </location>
</feature>
<feature type="region of interest" description="Disordered" evidence="1">
    <location>
        <begin position="340"/>
        <end position="369"/>
    </location>
</feature>
<feature type="compositionally biased region" description="Basic residues" evidence="1">
    <location>
        <begin position="253"/>
        <end position="264"/>
    </location>
</feature>
<feature type="region of interest" description="Disordered" evidence="1">
    <location>
        <begin position="1"/>
        <end position="54"/>
    </location>
</feature>
<name>A0AAD6UNY6_9AGAR</name>
<feature type="region of interest" description="Disordered" evidence="1">
    <location>
        <begin position="243"/>
        <end position="285"/>
    </location>
</feature>
<evidence type="ECO:0008006" key="4">
    <source>
        <dbReference type="Google" id="ProtNLM"/>
    </source>
</evidence>
<protein>
    <recommendedName>
        <fullName evidence="4">SAM domain-containing protein</fullName>
    </recommendedName>
</protein>
<proteinExistence type="predicted"/>
<feature type="compositionally biased region" description="Low complexity" evidence="1">
    <location>
        <begin position="36"/>
        <end position="54"/>
    </location>
</feature>
<keyword evidence="3" id="KW-1185">Reference proteome</keyword>
<evidence type="ECO:0000313" key="3">
    <source>
        <dbReference type="Proteomes" id="UP001219525"/>
    </source>
</evidence>
<comment type="caution">
    <text evidence="2">The sequence shown here is derived from an EMBL/GenBank/DDBJ whole genome shotgun (WGS) entry which is preliminary data.</text>
</comment>
<accession>A0AAD6UNY6</accession>
<evidence type="ECO:0000313" key="2">
    <source>
        <dbReference type="EMBL" id="KAJ7190570.1"/>
    </source>
</evidence>
<feature type="compositionally biased region" description="Pro residues" evidence="1">
    <location>
        <begin position="391"/>
        <end position="404"/>
    </location>
</feature>